<evidence type="ECO:0000256" key="1">
    <source>
        <dbReference type="SAM" id="Phobius"/>
    </source>
</evidence>
<organism evidence="2 3">
    <name type="scientific">Candidatus Nitrososphaera evergladensis SR1</name>
    <dbReference type="NCBI Taxonomy" id="1459636"/>
    <lineage>
        <taxon>Archaea</taxon>
        <taxon>Nitrososphaerota</taxon>
        <taxon>Nitrososphaeria</taxon>
        <taxon>Nitrososphaerales</taxon>
        <taxon>Nitrososphaeraceae</taxon>
        <taxon>Nitrososphaera</taxon>
    </lineage>
</organism>
<accession>A0A075MUR3</accession>
<protein>
    <submittedName>
        <fullName evidence="2">Uncharacterized protein</fullName>
    </submittedName>
</protein>
<dbReference type="KEGG" id="nev:NTE_03378"/>
<name>A0A075MUR3_9ARCH</name>
<keyword evidence="1" id="KW-0472">Membrane</keyword>
<reference evidence="2 3" key="1">
    <citation type="journal article" date="2014" name="PLoS ONE">
        <title>Genome Sequence of Candidatus Nitrososphaera evergladensis from Group I.1b Enriched from Everglades Soil Reveals Novel Genomic Features of the Ammonia-Oxidizing Archaea.</title>
        <authorList>
            <person name="Zhalnina K.V."/>
            <person name="Dias R."/>
            <person name="Leonard M.T."/>
            <person name="Dorr de Quadros P."/>
            <person name="Camargo F.A."/>
            <person name="Drew J.C."/>
            <person name="Farmerie W.G."/>
            <person name="Daroub S.H."/>
            <person name="Triplett E.W."/>
        </authorList>
    </citation>
    <scope>NUCLEOTIDE SEQUENCE [LARGE SCALE GENOMIC DNA]</scope>
    <source>
        <strain evidence="2 3">SR1</strain>
    </source>
</reference>
<dbReference type="AlphaFoldDB" id="A0A075MUR3"/>
<dbReference type="Proteomes" id="UP000028194">
    <property type="component" value="Chromosome"/>
</dbReference>
<keyword evidence="1" id="KW-0812">Transmembrane</keyword>
<dbReference type="GeneID" id="41599024"/>
<keyword evidence="1" id="KW-1133">Transmembrane helix</keyword>
<feature type="transmembrane region" description="Helical" evidence="1">
    <location>
        <begin position="16"/>
        <end position="37"/>
    </location>
</feature>
<sequence>MLSQLEGNEKEKVTRIMVASIVTGIAVAIAPSLIVWLSGVDINNIQTTSNTIAGSSGGLPPALANVLRNGFTVITVLGAVIAAGGLILGAIKMQLQ</sequence>
<keyword evidence="3" id="KW-1185">Reference proteome</keyword>
<proteinExistence type="predicted"/>
<dbReference type="RefSeq" id="WP_148701819.1">
    <property type="nucleotide sequence ID" value="NZ_CP007174.1"/>
</dbReference>
<dbReference type="HOGENOM" id="CLU_2353092_0_0_2"/>
<evidence type="ECO:0000313" key="2">
    <source>
        <dbReference type="EMBL" id="AIF85406.1"/>
    </source>
</evidence>
<evidence type="ECO:0000313" key="3">
    <source>
        <dbReference type="Proteomes" id="UP000028194"/>
    </source>
</evidence>
<gene>
    <name evidence="2" type="ORF">NTE_03378</name>
</gene>
<feature type="transmembrane region" description="Helical" evidence="1">
    <location>
        <begin position="70"/>
        <end position="91"/>
    </location>
</feature>
<dbReference type="STRING" id="1459636.NTE_03378"/>
<dbReference type="EMBL" id="CP007174">
    <property type="protein sequence ID" value="AIF85406.1"/>
    <property type="molecule type" value="Genomic_DNA"/>
</dbReference>